<dbReference type="InterPro" id="IPR011989">
    <property type="entry name" value="ARM-like"/>
</dbReference>
<gene>
    <name evidence="2" type="primary">RSPH14</name>
    <name evidence="2" type="synonym">rsph14</name>
</gene>
<dbReference type="Ensembl" id="ENSECRT00000031279.1">
    <property type="protein sequence ID" value="ENSECRP00000030635.1"/>
    <property type="gene ID" value="ENSECRG00000020787.1"/>
</dbReference>
<reference evidence="2" key="2">
    <citation type="submission" date="2025-08" db="UniProtKB">
        <authorList>
            <consortium name="Ensembl"/>
        </authorList>
    </citation>
    <scope>IDENTIFICATION</scope>
</reference>
<reference evidence="2" key="1">
    <citation type="submission" date="2021-06" db="EMBL/GenBank/DDBJ databases">
        <authorList>
            <consortium name="Wellcome Sanger Institute Data Sharing"/>
        </authorList>
    </citation>
    <scope>NUCLEOTIDE SEQUENCE [LARGE SCALE GENOMIC DNA]</scope>
</reference>
<evidence type="ECO:0000313" key="3">
    <source>
        <dbReference type="Proteomes" id="UP000694620"/>
    </source>
</evidence>
<evidence type="ECO:0000256" key="1">
    <source>
        <dbReference type="PROSITE-ProRule" id="PRU00259"/>
    </source>
</evidence>
<dbReference type="PANTHER" id="PTHR15599:SF1">
    <property type="entry name" value="RADIAL SPOKE HEAD 14 HOMOLOG"/>
    <property type="match status" value="1"/>
</dbReference>
<name>A0A8C4THE4_ERPCA</name>
<dbReference type="Pfam" id="PF00514">
    <property type="entry name" value="Arm"/>
    <property type="match status" value="1"/>
</dbReference>
<sequence>MAHTRISNKMPPHIEPARAPIAFGRRAIPKLNEELASEDLVTRQCALASLCDLVHDPERAYETIETGCLENLKRLLRDKDSVVRRKTTEVLYELSVHNVGRDAFLQNDVILSLAELLDEPVDICRVNMHKTLEMLSEFTPGAAGIVDAGLVPQLVLKLPSELVEIQEIILDTLHFCLRVNVSQALASGAISILKEKLLHNSVAIRSKAAQALMGICVPLEGKNEVCKQNIIPILVRLLKDRHPEVAAKAAGSLMIATITTQGKYAALKAMAIPPLLQLVSSPVTEVSLNAIKAITTLAEAPEGRQELLNHVAVLESKQDHSSEIIRRAAGTAVRVITWKP</sequence>
<dbReference type="SUPFAM" id="SSF48371">
    <property type="entry name" value="ARM repeat"/>
    <property type="match status" value="1"/>
</dbReference>
<protein>
    <submittedName>
        <fullName evidence="2">Radial spoke head 14 homolog</fullName>
    </submittedName>
</protein>
<dbReference type="InterPro" id="IPR042856">
    <property type="entry name" value="RSP14"/>
</dbReference>
<dbReference type="InterPro" id="IPR016024">
    <property type="entry name" value="ARM-type_fold"/>
</dbReference>
<dbReference type="AlphaFoldDB" id="A0A8C4THE4"/>
<reference evidence="2" key="3">
    <citation type="submission" date="2025-09" db="UniProtKB">
        <authorList>
            <consortium name="Ensembl"/>
        </authorList>
    </citation>
    <scope>IDENTIFICATION</scope>
</reference>
<proteinExistence type="predicted"/>
<dbReference type="Gene3D" id="1.25.10.10">
    <property type="entry name" value="Leucine-rich Repeat Variant"/>
    <property type="match status" value="2"/>
</dbReference>
<dbReference type="PANTHER" id="PTHR15599">
    <property type="entry name" value="RTDR1"/>
    <property type="match status" value="1"/>
</dbReference>
<evidence type="ECO:0000313" key="2">
    <source>
        <dbReference type="Ensembl" id="ENSECRP00000030635.1"/>
    </source>
</evidence>
<dbReference type="Proteomes" id="UP000694620">
    <property type="component" value="Chromosome 18"/>
</dbReference>
<feature type="repeat" description="ARM" evidence="1">
    <location>
        <begin position="229"/>
        <end position="271"/>
    </location>
</feature>
<dbReference type="PROSITE" id="PS50176">
    <property type="entry name" value="ARM_REPEAT"/>
    <property type="match status" value="1"/>
</dbReference>
<dbReference type="SMART" id="SM00185">
    <property type="entry name" value="ARM"/>
    <property type="match status" value="4"/>
</dbReference>
<organism evidence="2 3">
    <name type="scientific">Erpetoichthys calabaricus</name>
    <name type="common">Rope fish</name>
    <name type="synonym">Calamoichthys calabaricus</name>
    <dbReference type="NCBI Taxonomy" id="27687"/>
    <lineage>
        <taxon>Eukaryota</taxon>
        <taxon>Metazoa</taxon>
        <taxon>Chordata</taxon>
        <taxon>Craniata</taxon>
        <taxon>Vertebrata</taxon>
        <taxon>Euteleostomi</taxon>
        <taxon>Actinopterygii</taxon>
        <taxon>Polypteriformes</taxon>
        <taxon>Polypteridae</taxon>
        <taxon>Erpetoichthys</taxon>
    </lineage>
</organism>
<dbReference type="InterPro" id="IPR000225">
    <property type="entry name" value="Armadillo"/>
</dbReference>
<dbReference type="GeneTree" id="ENSGT00500000044989"/>
<keyword evidence="3" id="KW-1185">Reference proteome</keyword>
<accession>A0A8C4THE4</accession>